<dbReference type="PROSITE" id="PS51819">
    <property type="entry name" value="VOC"/>
    <property type="match status" value="2"/>
</dbReference>
<dbReference type="EMBL" id="FXYZ01000001">
    <property type="protein sequence ID" value="SMX63696.1"/>
    <property type="molecule type" value="Genomic_DNA"/>
</dbReference>
<dbReference type="Proteomes" id="UP000234327">
    <property type="component" value="Unassembled WGS sequence"/>
</dbReference>
<dbReference type="EMBL" id="FXZB01000004">
    <property type="protein sequence ID" value="SMX69405.1"/>
    <property type="molecule type" value="Genomic_DNA"/>
</dbReference>
<dbReference type="PANTHER" id="PTHR33993">
    <property type="entry name" value="GLYOXALASE-RELATED"/>
    <property type="match status" value="1"/>
</dbReference>
<reference evidence="11" key="4">
    <citation type="submission" date="2017-03" db="EMBL/GenBank/DDBJ databases">
        <authorList>
            <person name="Monnet C."/>
        </authorList>
    </citation>
    <scope>NUCLEOTIDE SEQUENCE [LARGE SCALE GENOMIC DNA]</scope>
    <source>
        <strain evidence="11">ATCC 9175</strain>
    </source>
</reference>
<dbReference type="RefSeq" id="WP_069600983.1">
    <property type="nucleotide sequence ID" value="NZ_BJME01000006.1"/>
</dbReference>
<name>A0A1D7W871_BREAU</name>
<accession>A0A2H1I2K4</accession>
<dbReference type="AlphaFoldDB" id="A0A1D7W871"/>
<evidence type="ECO:0000313" key="11">
    <source>
        <dbReference type="Proteomes" id="UP000234525"/>
    </source>
</evidence>
<evidence type="ECO:0000313" key="7">
    <source>
        <dbReference type="Proteomes" id="UP000094793"/>
    </source>
</evidence>
<sequence>MPENLREGQPVWIDYTCHEFESTTKFYSEIFGWEFEDQGPDFGHYNMITKDGAAVGGAMRAVNMDGTPNPMIPAMWTTYLHTSDIASTYAAALTAGAAPIAEPMSVGPLGQMAVITDPTGAGVGMWQPGNFTGFDTPLTPGTPVWFELMTLNYPVAQEFYRNVFSFDIVAMEGFPYSTHGAEENAVAGICDASEWTQVSFWRDYINVEDADATAARVAELGGKALAGPEDSPYGRIVTVTDPEGATFQLQQNP</sequence>
<evidence type="ECO:0000313" key="8">
    <source>
        <dbReference type="Proteomes" id="UP000217564"/>
    </source>
</evidence>
<dbReference type="OrthoDB" id="9793039at2"/>
<evidence type="ECO:0000313" key="3">
    <source>
        <dbReference type="EMBL" id="PCC17869.1"/>
    </source>
</evidence>
<keyword evidence="11" id="KW-1185">Reference proteome</keyword>
<dbReference type="Gene3D" id="3.10.180.10">
    <property type="entry name" value="2,3-Dihydroxybiphenyl 1,2-Dioxygenase, domain 1"/>
    <property type="match status" value="2"/>
</dbReference>
<organism evidence="2 7">
    <name type="scientific">Brevibacterium aurantiacum</name>
    <dbReference type="NCBI Taxonomy" id="273384"/>
    <lineage>
        <taxon>Bacteria</taxon>
        <taxon>Bacillati</taxon>
        <taxon>Actinomycetota</taxon>
        <taxon>Actinomycetes</taxon>
        <taxon>Micrococcales</taxon>
        <taxon>Brevibacteriaceae</taxon>
        <taxon>Brevibacterium</taxon>
    </lineage>
</organism>
<evidence type="ECO:0000313" key="5">
    <source>
        <dbReference type="EMBL" id="SMX63696.1"/>
    </source>
</evidence>
<dbReference type="CDD" id="cd07247">
    <property type="entry name" value="SgaA_N_like"/>
    <property type="match status" value="2"/>
</dbReference>
<dbReference type="InterPro" id="IPR004360">
    <property type="entry name" value="Glyas_Fos-R_dOase_dom"/>
</dbReference>
<evidence type="ECO:0000313" key="9">
    <source>
        <dbReference type="Proteomes" id="UP000218377"/>
    </source>
</evidence>
<evidence type="ECO:0000313" key="4">
    <source>
        <dbReference type="EMBL" id="PCC46940.1"/>
    </source>
</evidence>
<reference evidence="7" key="2">
    <citation type="submission" date="2016-09" db="EMBL/GenBank/DDBJ databases">
        <title>Complete Genome Sequence of Brevibacterium linens SMQ-1335.</title>
        <authorList>
            <person name="de Melo A.G."/>
            <person name="Labrie S.J."/>
            <person name="Dumaresq J."/>
            <person name="Roberts R.J."/>
            <person name="Tremblay D.M."/>
            <person name="Moineau S."/>
        </authorList>
    </citation>
    <scope>NUCLEOTIDE SEQUENCE [LARGE SCALE GENOMIC DNA]</scope>
    <source>
        <strain evidence="7">SMQ-1335</strain>
    </source>
</reference>
<evidence type="ECO:0000313" key="6">
    <source>
        <dbReference type="EMBL" id="SMX69405.1"/>
    </source>
</evidence>
<dbReference type="Proteomes" id="UP000094793">
    <property type="component" value="Chromosome"/>
</dbReference>
<gene>
    <name evidence="6" type="ORF">BAUR9175_00869</name>
    <name evidence="5" type="ORF">BAURA63_00297</name>
    <name evidence="2" type="ORF">BLSMQ_3482</name>
    <name evidence="4" type="ORF">CIK64_07505</name>
    <name evidence="3" type="ORF">CIK79_05920</name>
</gene>
<dbReference type="Proteomes" id="UP000218377">
    <property type="component" value="Unassembled WGS sequence"/>
</dbReference>
<dbReference type="Pfam" id="PF00903">
    <property type="entry name" value="Glyoxalase"/>
    <property type="match status" value="2"/>
</dbReference>
<reference evidence="8 9" key="3">
    <citation type="journal article" date="2017" name="Elife">
        <title>Extensive horizontal gene transfer in cheese-associated bacteria.</title>
        <authorList>
            <person name="Bonham K.S."/>
            <person name="Wolfe B.E."/>
            <person name="Dutton R.J."/>
        </authorList>
    </citation>
    <scope>NUCLEOTIDE SEQUENCE [LARGE SCALE GENOMIC DNA]</scope>
    <source>
        <strain evidence="4 8">947_7</strain>
        <strain evidence="3 9">JB5</strain>
    </source>
</reference>
<reference evidence="2" key="1">
    <citation type="submission" date="2016-09" db="EMBL/GenBank/DDBJ databases">
        <title>Complete Genome Sequence of Brevibacterium aurantiacum SMQ-1335.</title>
        <authorList>
            <person name="de Melo A.G."/>
            <person name="Labrie S.J."/>
            <person name="Dumaresq J."/>
            <person name="Roberts R.J."/>
            <person name="Tremblay D.M."/>
            <person name="Moineau S."/>
        </authorList>
    </citation>
    <scope>NUCLEOTIDE SEQUENCE</scope>
    <source>
        <strain evidence="2">SMQ-1335</strain>
    </source>
</reference>
<dbReference type="EMBL" id="NRGP01000011">
    <property type="protein sequence ID" value="PCC46940.1"/>
    <property type="molecule type" value="Genomic_DNA"/>
</dbReference>
<dbReference type="InterPro" id="IPR037523">
    <property type="entry name" value="VOC_core"/>
</dbReference>
<accession>A0A2A3X2J5</accession>
<dbReference type="EMBL" id="NRGX01000001">
    <property type="protein sequence ID" value="PCC17869.1"/>
    <property type="molecule type" value="Genomic_DNA"/>
</dbReference>
<evidence type="ECO:0000313" key="10">
    <source>
        <dbReference type="Proteomes" id="UP000234327"/>
    </source>
</evidence>
<protein>
    <submittedName>
        <fullName evidence="2">Hydroxylase</fullName>
    </submittedName>
    <submittedName>
        <fullName evidence="3">VOC family protein</fullName>
    </submittedName>
</protein>
<dbReference type="InterPro" id="IPR052164">
    <property type="entry name" value="Anthracycline_SecMetBiosynth"/>
</dbReference>
<proteinExistence type="predicted"/>
<evidence type="ECO:0000259" key="1">
    <source>
        <dbReference type="PROSITE" id="PS51819"/>
    </source>
</evidence>
<accession>A0A1D7W871</accession>
<dbReference type="eggNOG" id="COG3324">
    <property type="taxonomic scope" value="Bacteria"/>
</dbReference>
<dbReference type="PANTHER" id="PTHR33993:SF10">
    <property type="entry name" value="CONSERVED PROTEIN"/>
    <property type="match status" value="1"/>
</dbReference>
<dbReference type="SUPFAM" id="SSF54593">
    <property type="entry name" value="Glyoxalase/Bleomycin resistance protein/Dihydroxybiphenyl dioxygenase"/>
    <property type="match status" value="2"/>
</dbReference>
<reference evidence="5 10" key="5">
    <citation type="submission" date="2017-03" db="EMBL/GenBank/DDBJ databases">
        <authorList>
            <person name="Afonso C.L."/>
            <person name="Miller P.J."/>
            <person name="Scott M.A."/>
            <person name="Spackman E."/>
            <person name="Goraichik I."/>
            <person name="Dimitrov K.M."/>
            <person name="Suarez D.L."/>
            <person name="Swayne D.E."/>
        </authorList>
    </citation>
    <scope>NUCLEOTIDE SEQUENCE [LARGE SCALE GENOMIC DNA]</scope>
    <source>
        <strain evidence="5">6</strain>
        <strain evidence="10">6(3)</strain>
        <strain evidence="6">ATCC 9175</strain>
    </source>
</reference>
<dbReference type="GeneID" id="60907732"/>
<dbReference type="KEGG" id="blin:BLSMQ_3482"/>
<dbReference type="PATRIC" id="fig|1703.10.peg.3593"/>
<dbReference type="InterPro" id="IPR029068">
    <property type="entry name" value="Glyas_Bleomycin-R_OHBP_Dase"/>
</dbReference>
<dbReference type="EMBL" id="CP017150">
    <property type="protein sequence ID" value="AOP55182.1"/>
    <property type="molecule type" value="Genomic_DNA"/>
</dbReference>
<feature type="domain" description="VOC" evidence="1">
    <location>
        <begin position="9"/>
        <end position="128"/>
    </location>
</feature>
<feature type="domain" description="VOC" evidence="1">
    <location>
        <begin position="142"/>
        <end position="252"/>
    </location>
</feature>
<evidence type="ECO:0000313" key="2">
    <source>
        <dbReference type="EMBL" id="AOP55182.1"/>
    </source>
</evidence>
<dbReference type="Proteomes" id="UP000217564">
    <property type="component" value="Unassembled WGS sequence"/>
</dbReference>
<dbReference type="Proteomes" id="UP000234525">
    <property type="component" value="Unassembled WGS sequence"/>
</dbReference>